<accession>A0A0N4WE37</accession>
<dbReference type="EMBL" id="UZAF01016948">
    <property type="protein sequence ID" value="VDO36025.1"/>
    <property type="molecule type" value="Genomic_DNA"/>
</dbReference>
<evidence type="ECO:0000256" key="1">
    <source>
        <dbReference type="SAM" id="MobiDB-lite"/>
    </source>
</evidence>
<dbReference type="STRING" id="6290.A0A0N4WE37"/>
<organism evidence="4">
    <name type="scientific">Haemonchus placei</name>
    <name type="common">Barber's pole worm</name>
    <dbReference type="NCBI Taxonomy" id="6290"/>
    <lineage>
        <taxon>Eukaryota</taxon>
        <taxon>Metazoa</taxon>
        <taxon>Ecdysozoa</taxon>
        <taxon>Nematoda</taxon>
        <taxon>Chromadorea</taxon>
        <taxon>Rhabditida</taxon>
        <taxon>Rhabditina</taxon>
        <taxon>Rhabditomorpha</taxon>
        <taxon>Strongyloidea</taxon>
        <taxon>Trichostrongylidae</taxon>
        <taxon>Haemonchus</taxon>
    </lineage>
</organism>
<reference evidence="4" key="1">
    <citation type="submission" date="2017-02" db="UniProtKB">
        <authorList>
            <consortium name="WormBaseParasite"/>
        </authorList>
    </citation>
    <scope>IDENTIFICATION</scope>
</reference>
<sequence>MASKNTLGTSSSYPNPRMRRLASQLASIRISLDPPSPPYLSPGPLSDSNISEDSCDMNYLQVPTENEPQRISSPPPDRRSSIASTLSDASSITIPMSSSYQSLLSPLWTRSKYSIDEYETPPNEPITRSRSVQVSGGIQLRIHS</sequence>
<dbReference type="WBParaSite" id="HPLM_0000888501-mRNA-1">
    <property type="protein sequence ID" value="HPLM_0000888501-mRNA-1"/>
    <property type="gene ID" value="HPLM_0000888501"/>
</dbReference>
<name>A0A0N4WE37_HAEPC</name>
<keyword evidence="3" id="KW-1185">Reference proteome</keyword>
<feature type="compositionally biased region" description="Polar residues" evidence="1">
    <location>
        <begin position="1"/>
        <end position="14"/>
    </location>
</feature>
<evidence type="ECO:0000313" key="2">
    <source>
        <dbReference type="EMBL" id="VDO36025.1"/>
    </source>
</evidence>
<dbReference type="AlphaFoldDB" id="A0A0N4WE37"/>
<dbReference type="OrthoDB" id="5869691at2759"/>
<evidence type="ECO:0000313" key="3">
    <source>
        <dbReference type="Proteomes" id="UP000268014"/>
    </source>
</evidence>
<dbReference type="Proteomes" id="UP000268014">
    <property type="component" value="Unassembled WGS sequence"/>
</dbReference>
<evidence type="ECO:0000313" key="4">
    <source>
        <dbReference type="WBParaSite" id="HPLM_0000888501-mRNA-1"/>
    </source>
</evidence>
<gene>
    <name evidence="2" type="ORF">HPLM_LOCUS8877</name>
</gene>
<reference evidence="2 3" key="2">
    <citation type="submission" date="2018-11" db="EMBL/GenBank/DDBJ databases">
        <authorList>
            <consortium name="Pathogen Informatics"/>
        </authorList>
    </citation>
    <scope>NUCLEOTIDE SEQUENCE [LARGE SCALE GENOMIC DNA]</scope>
    <source>
        <strain evidence="2 3">MHpl1</strain>
    </source>
</reference>
<feature type="region of interest" description="Disordered" evidence="1">
    <location>
        <begin position="1"/>
        <end position="86"/>
    </location>
</feature>
<dbReference type="OMA" id="SEDSCDM"/>
<proteinExistence type="predicted"/>
<protein>
    <submittedName>
        <fullName evidence="2 4">Uncharacterized protein</fullName>
    </submittedName>
</protein>